<protein>
    <submittedName>
        <fullName evidence="1">Uncharacterized protein</fullName>
    </submittedName>
</protein>
<sequence>MSRHKRCV</sequence>
<accession>A0A0E9ULI0</accession>
<proteinExistence type="predicted"/>
<reference evidence="1" key="1">
    <citation type="submission" date="2014-11" db="EMBL/GenBank/DDBJ databases">
        <authorList>
            <person name="Amaro Gonzalez C."/>
        </authorList>
    </citation>
    <scope>NUCLEOTIDE SEQUENCE</scope>
</reference>
<organism evidence="1">
    <name type="scientific">Anguilla anguilla</name>
    <name type="common">European freshwater eel</name>
    <name type="synonym">Muraena anguilla</name>
    <dbReference type="NCBI Taxonomy" id="7936"/>
    <lineage>
        <taxon>Eukaryota</taxon>
        <taxon>Metazoa</taxon>
        <taxon>Chordata</taxon>
        <taxon>Craniata</taxon>
        <taxon>Vertebrata</taxon>
        <taxon>Euteleostomi</taxon>
        <taxon>Actinopterygii</taxon>
        <taxon>Neopterygii</taxon>
        <taxon>Teleostei</taxon>
        <taxon>Anguilliformes</taxon>
        <taxon>Anguillidae</taxon>
        <taxon>Anguilla</taxon>
    </lineage>
</organism>
<dbReference type="EMBL" id="GBXM01042784">
    <property type="protein sequence ID" value="JAH65793.1"/>
    <property type="molecule type" value="Transcribed_RNA"/>
</dbReference>
<name>A0A0E9ULI0_ANGAN</name>
<reference evidence="1" key="2">
    <citation type="journal article" date="2015" name="Fish Shellfish Immunol.">
        <title>Early steps in the European eel (Anguilla anguilla)-Vibrio vulnificus interaction in the gills: Role of the RtxA13 toxin.</title>
        <authorList>
            <person name="Callol A."/>
            <person name="Pajuelo D."/>
            <person name="Ebbesson L."/>
            <person name="Teles M."/>
            <person name="MacKenzie S."/>
            <person name="Amaro C."/>
        </authorList>
    </citation>
    <scope>NUCLEOTIDE SEQUENCE</scope>
</reference>
<evidence type="ECO:0000313" key="1">
    <source>
        <dbReference type="EMBL" id="JAH65793.1"/>
    </source>
</evidence>